<dbReference type="Proteomes" id="UP000663856">
    <property type="component" value="Unassembled WGS sequence"/>
</dbReference>
<evidence type="ECO:0000313" key="1">
    <source>
        <dbReference type="EMBL" id="CAF2143825.1"/>
    </source>
</evidence>
<evidence type="ECO:0000313" key="2">
    <source>
        <dbReference type="Proteomes" id="UP000663856"/>
    </source>
</evidence>
<sequence length="246" mass="28440">MLSIHGQLNKNSDYIPCYSPRKTQNIRTMSELCKQAYLALIDDERYQDDTLRNGPVPNRKSFAQTRYPFSPFIIRFSTRLIQEQKAAEELCKFVKDNKQIDLELCGFRKSTSECLSNEFALLLFVKTSYSFFALYDENNWPQSLLGLAFSQPYAPSIPPQLSLLVKNVSLTVDFAHFTNEVEEYLAQACALICSKCMGIGHFRNQCQKKIMFAENVERFAMTLKIILQYPINFIVFITNVNICRMI</sequence>
<protein>
    <submittedName>
        <fullName evidence="1">Uncharacterized protein</fullName>
    </submittedName>
</protein>
<proteinExistence type="predicted"/>
<accession>A0A816XAJ5</accession>
<name>A0A816XAJ5_9BILA</name>
<dbReference type="EMBL" id="CAJNRF010012734">
    <property type="protein sequence ID" value="CAF2143825.1"/>
    <property type="molecule type" value="Genomic_DNA"/>
</dbReference>
<gene>
    <name evidence="1" type="ORF">WKI299_LOCUS28887</name>
</gene>
<organism evidence="1 2">
    <name type="scientific">Rotaria magnacalcarata</name>
    <dbReference type="NCBI Taxonomy" id="392030"/>
    <lineage>
        <taxon>Eukaryota</taxon>
        <taxon>Metazoa</taxon>
        <taxon>Spiralia</taxon>
        <taxon>Gnathifera</taxon>
        <taxon>Rotifera</taxon>
        <taxon>Eurotatoria</taxon>
        <taxon>Bdelloidea</taxon>
        <taxon>Philodinida</taxon>
        <taxon>Philodinidae</taxon>
        <taxon>Rotaria</taxon>
    </lineage>
</organism>
<dbReference type="AlphaFoldDB" id="A0A816XAJ5"/>
<reference evidence="1" key="1">
    <citation type="submission" date="2021-02" db="EMBL/GenBank/DDBJ databases">
        <authorList>
            <person name="Nowell W R."/>
        </authorList>
    </citation>
    <scope>NUCLEOTIDE SEQUENCE</scope>
</reference>
<comment type="caution">
    <text evidence="1">The sequence shown here is derived from an EMBL/GenBank/DDBJ whole genome shotgun (WGS) entry which is preliminary data.</text>
</comment>